<keyword evidence="8" id="KW-1185">Reference proteome</keyword>
<comment type="subunit">
    <text evidence="6">Forms polymers.</text>
</comment>
<dbReference type="NCBIfam" id="TIGR00904">
    <property type="entry name" value="mreB"/>
    <property type="match status" value="1"/>
</dbReference>
<name>A0ABP3JL05_9BACI</name>
<dbReference type="NCBIfam" id="NF010539">
    <property type="entry name" value="PRK13927.1"/>
    <property type="match status" value="1"/>
</dbReference>
<dbReference type="HAMAP" id="MF_02207">
    <property type="entry name" value="MreB"/>
    <property type="match status" value="1"/>
</dbReference>
<dbReference type="PANTHER" id="PTHR42749">
    <property type="entry name" value="CELL SHAPE-DETERMINING PROTEIN MREB"/>
    <property type="match status" value="1"/>
</dbReference>
<dbReference type="InterPro" id="IPR043129">
    <property type="entry name" value="ATPase_NBD"/>
</dbReference>
<feature type="binding site" evidence="6">
    <location>
        <begin position="16"/>
        <end position="18"/>
    </location>
    <ligand>
        <name>ATP</name>
        <dbReference type="ChEBI" id="CHEBI:30616"/>
    </ligand>
</feature>
<feature type="binding site" evidence="6">
    <location>
        <begin position="290"/>
        <end position="293"/>
    </location>
    <ligand>
        <name>ATP</name>
        <dbReference type="ChEBI" id="CHEBI:30616"/>
    </ligand>
</feature>
<comment type="subcellular location">
    <subcellularLocation>
        <location evidence="6">Cytoplasm</location>
    </subcellularLocation>
    <text evidence="6">Membrane-associated.</text>
</comment>
<feature type="binding site" evidence="6">
    <location>
        <begin position="162"/>
        <end position="164"/>
    </location>
    <ligand>
        <name>ATP</name>
        <dbReference type="ChEBI" id="CHEBI:30616"/>
    </ligand>
</feature>
<evidence type="ECO:0000313" key="7">
    <source>
        <dbReference type="EMBL" id="GAA0456839.1"/>
    </source>
</evidence>
<reference evidence="8" key="1">
    <citation type="journal article" date="2019" name="Int. J. Syst. Evol. Microbiol.">
        <title>The Global Catalogue of Microorganisms (GCM) 10K type strain sequencing project: providing services to taxonomists for standard genome sequencing and annotation.</title>
        <authorList>
            <consortium name="The Broad Institute Genomics Platform"/>
            <consortium name="The Broad Institute Genome Sequencing Center for Infectious Disease"/>
            <person name="Wu L."/>
            <person name="Ma J."/>
        </authorList>
    </citation>
    <scope>NUCLEOTIDE SEQUENCE [LARGE SCALE GENOMIC DNA]</scope>
    <source>
        <strain evidence="8">JCM 14193</strain>
    </source>
</reference>
<sequence length="346" mass="36927">MGTSFMNRDFGIDLGTANTLVYVKNKGIVLNEPTVVAVNKITNEISAVGNEAKKMVGRTPENISVIRPMKDGVIADFDTTAAMMDYYVSKVHKAKSIFSSKPNVIVCVPSGITMVEERAVLDATKQAGAKGAYPISEPFAAAIGAGLPVWDPTGNMVVDIGGGTSEVAIISLGGTVTSRSIRMAGDTMDQQIITYIRKKHGLLIGESTAEKLKLELGSARVDDERDKMNIRGRDLVTGLPQTVTIHNEEIVEAIKETIEAIIEAVKNTLESTPPELSSDIMDRGIVLTGGGALLKALNEVLSEATEMPVFVAENPLECVAIGTGKALDHIEHFKNAPNVADRNPLN</sequence>
<proteinExistence type="inferred from homology"/>
<keyword evidence="2 6" id="KW-0547">Nucleotide-binding</keyword>
<evidence type="ECO:0000313" key="8">
    <source>
        <dbReference type="Proteomes" id="UP001500740"/>
    </source>
</evidence>
<dbReference type="Gene3D" id="3.30.420.40">
    <property type="match status" value="3"/>
</dbReference>
<dbReference type="SUPFAM" id="SSF53067">
    <property type="entry name" value="Actin-like ATPase domain"/>
    <property type="match status" value="2"/>
</dbReference>
<evidence type="ECO:0000256" key="3">
    <source>
        <dbReference type="ARBA" id="ARBA00022840"/>
    </source>
</evidence>
<evidence type="ECO:0000256" key="6">
    <source>
        <dbReference type="HAMAP-Rule" id="MF_02207"/>
    </source>
</evidence>
<keyword evidence="1 6" id="KW-0963">Cytoplasm</keyword>
<dbReference type="Pfam" id="PF06723">
    <property type="entry name" value="MreB_Mbl"/>
    <property type="match status" value="1"/>
</dbReference>
<evidence type="ECO:0000256" key="4">
    <source>
        <dbReference type="ARBA" id="ARBA00022960"/>
    </source>
</evidence>
<dbReference type="EMBL" id="BAAACZ010000009">
    <property type="protein sequence ID" value="GAA0456839.1"/>
    <property type="molecule type" value="Genomic_DNA"/>
</dbReference>
<evidence type="ECO:0000256" key="2">
    <source>
        <dbReference type="ARBA" id="ARBA00022741"/>
    </source>
</evidence>
<dbReference type="CDD" id="cd10225">
    <property type="entry name" value="ASKHA_NBD_MreB-like"/>
    <property type="match status" value="1"/>
</dbReference>
<feature type="binding site" evidence="6">
    <location>
        <begin position="210"/>
        <end position="213"/>
    </location>
    <ligand>
        <name>ATP</name>
        <dbReference type="ChEBI" id="CHEBI:30616"/>
    </ligand>
</feature>
<keyword evidence="3 6" id="KW-0067">ATP-binding</keyword>
<dbReference type="InterPro" id="IPR004753">
    <property type="entry name" value="MreB"/>
</dbReference>
<comment type="caution">
    <text evidence="7">The sequence shown here is derived from an EMBL/GenBank/DDBJ whole genome shotgun (WGS) entry which is preliminary data.</text>
</comment>
<comment type="similarity">
    <text evidence="5 6">Belongs to the FtsA/MreB family.</text>
</comment>
<evidence type="ECO:0000256" key="1">
    <source>
        <dbReference type="ARBA" id="ARBA00022490"/>
    </source>
</evidence>
<dbReference type="Proteomes" id="UP001500740">
    <property type="component" value="Unassembled WGS sequence"/>
</dbReference>
<organism evidence="7 8">
    <name type="scientific">Alkalibacillus silvisoli</name>
    <dbReference type="NCBI Taxonomy" id="392823"/>
    <lineage>
        <taxon>Bacteria</taxon>
        <taxon>Bacillati</taxon>
        <taxon>Bacillota</taxon>
        <taxon>Bacilli</taxon>
        <taxon>Bacillales</taxon>
        <taxon>Bacillaceae</taxon>
        <taxon>Alkalibacillus</taxon>
    </lineage>
</organism>
<dbReference type="PRINTS" id="PR01652">
    <property type="entry name" value="SHAPEPROTEIN"/>
</dbReference>
<accession>A0ABP3JL05</accession>
<gene>
    <name evidence="6 7" type="primary">mreB</name>
    <name evidence="7" type="ORF">GCM10008935_09700</name>
</gene>
<keyword evidence="4 6" id="KW-0133">Cell shape</keyword>
<protein>
    <recommendedName>
        <fullName evidence="6">Cell shape-determining protein MreB</fullName>
    </recommendedName>
</protein>
<evidence type="ECO:0000256" key="5">
    <source>
        <dbReference type="ARBA" id="ARBA00023458"/>
    </source>
</evidence>
<comment type="function">
    <text evidence="6">Forms membrane-associated dynamic filaments that are essential for cell shape determination. Acts by regulating cell wall synthesis and cell elongation, and thus cell shape. A feedback loop between cell geometry and MreB localization may maintain elongated cell shape by targeting cell wall growth to regions of negative cell wall curvature.</text>
</comment>
<dbReference type="InterPro" id="IPR056546">
    <property type="entry name" value="MreB_MamK-like"/>
</dbReference>
<dbReference type="PANTHER" id="PTHR42749:SF1">
    <property type="entry name" value="CELL SHAPE-DETERMINING PROTEIN MREB"/>
    <property type="match status" value="1"/>
</dbReference>
<dbReference type="RefSeq" id="WP_343782161.1">
    <property type="nucleotide sequence ID" value="NZ_BAAACZ010000009.1"/>
</dbReference>